<dbReference type="InterPro" id="IPR036452">
    <property type="entry name" value="Ribo_hydro-like"/>
</dbReference>
<dbReference type="OrthoDB" id="432381at2759"/>
<protein>
    <submittedName>
        <fullName evidence="1">Uncharacterized protein</fullName>
    </submittedName>
</protein>
<dbReference type="Gene3D" id="3.90.245.10">
    <property type="entry name" value="Ribonucleoside hydrolase-like"/>
    <property type="match status" value="1"/>
</dbReference>
<evidence type="ECO:0000313" key="2">
    <source>
        <dbReference type="Proteomes" id="UP000440578"/>
    </source>
</evidence>
<dbReference type="EMBL" id="VIIS01001533">
    <property type="protein sequence ID" value="KAF0296804.1"/>
    <property type="molecule type" value="Genomic_DNA"/>
</dbReference>
<proteinExistence type="predicted"/>
<evidence type="ECO:0000313" key="1">
    <source>
        <dbReference type="EMBL" id="KAF0296804.1"/>
    </source>
</evidence>
<dbReference type="AlphaFoldDB" id="A0A6A4VZ01"/>
<keyword evidence="2" id="KW-1185">Reference proteome</keyword>
<sequence>MPGKTRDFRFQKLVNIVHKKASVELQGQLTRGQLVVDRRDWHAARARTPCNVNIVQALDMQLYKKMLLDAFGHPDIEF</sequence>
<comment type="caution">
    <text evidence="1">The sequence shown here is derived from an EMBL/GenBank/DDBJ whole genome shotgun (WGS) entry which is preliminary data.</text>
</comment>
<dbReference type="GO" id="GO:0016799">
    <property type="term" value="F:hydrolase activity, hydrolyzing N-glycosyl compounds"/>
    <property type="evidence" value="ECO:0007669"/>
    <property type="project" value="InterPro"/>
</dbReference>
<gene>
    <name evidence="1" type="ORF">FJT64_005755</name>
</gene>
<dbReference type="SUPFAM" id="SSF53590">
    <property type="entry name" value="Nucleoside hydrolase"/>
    <property type="match status" value="1"/>
</dbReference>
<name>A0A6A4VZ01_AMPAM</name>
<dbReference type="Proteomes" id="UP000440578">
    <property type="component" value="Unassembled WGS sequence"/>
</dbReference>
<reference evidence="1 2" key="1">
    <citation type="submission" date="2019-07" db="EMBL/GenBank/DDBJ databases">
        <title>Draft genome assembly of a fouling barnacle, Amphibalanus amphitrite (Darwin, 1854): The first reference genome for Thecostraca.</title>
        <authorList>
            <person name="Kim W."/>
        </authorList>
    </citation>
    <scope>NUCLEOTIDE SEQUENCE [LARGE SCALE GENOMIC DNA]</scope>
    <source>
        <strain evidence="1">SNU_AA5</strain>
        <tissue evidence="1">Soma without cirri and trophi</tissue>
    </source>
</reference>
<accession>A0A6A4VZ01</accession>
<organism evidence="1 2">
    <name type="scientific">Amphibalanus amphitrite</name>
    <name type="common">Striped barnacle</name>
    <name type="synonym">Balanus amphitrite</name>
    <dbReference type="NCBI Taxonomy" id="1232801"/>
    <lineage>
        <taxon>Eukaryota</taxon>
        <taxon>Metazoa</taxon>
        <taxon>Ecdysozoa</taxon>
        <taxon>Arthropoda</taxon>
        <taxon>Crustacea</taxon>
        <taxon>Multicrustacea</taxon>
        <taxon>Cirripedia</taxon>
        <taxon>Thoracica</taxon>
        <taxon>Thoracicalcarea</taxon>
        <taxon>Balanomorpha</taxon>
        <taxon>Balanoidea</taxon>
        <taxon>Balanidae</taxon>
        <taxon>Amphibalaninae</taxon>
        <taxon>Amphibalanus</taxon>
    </lineage>
</organism>